<keyword evidence="10" id="KW-1185">Reference proteome</keyword>
<feature type="transmembrane region" description="Helical" evidence="7">
    <location>
        <begin position="373"/>
        <end position="390"/>
    </location>
</feature>
<comment type="subcellular location">
    <subcellularLocation>
        <location evidence="1">Cell membrane</location>
        <topology evidence="1">Multi-pass membrane protein</topology>
    </subcellularLocation>
</comment>
<protein>
    <submittedName>
        <fullName evidence="9">ComEC/Rec2 family competence protein</fullName>
    </submittedName>
</protein>
<dbReference type="Pfam" id="PF03772">
    <property type="entry name" value="Competence"/>
    <property type="match status" value="1"/>
</dbReference>
<dbReference type="SUPFAM" id="SSF56281">
    <property type="entry name" value="Metallo-hydrolase/oxidoreductase"/>
    <property type="match status" value="1"/>
</dbReference>
<feature type="transmembrane region" description="Helical" evidence="7">
    <location>
        <begin position="461"/>
        <end position="482"/>
    </location>
</feature>
<dbReference type="SMART" id="SM00849">
    <property type="entry name" value="Lactamase_B"/>
    <property type="match status" value="1"/>
</dbReference>
<evidence type="ECO:0000256" key="2">
    <source>
        <dbReference type="ARBA" id="ARBA00022475"/>
    </source>
</evidence>
<evidence type="ECO:0000256" key="4">
    <source>
        <dbReference type="ARBA" id="ARBA00022989"/>
    </source>
</evidence>
<feature type="transmembrane region" description="Helical" evidence="7">
    <location>
        <begin position="396"/>
        <end position="414"/>
    </location>
</feature>
<dbReference type="InterPro" id="IPR035681">
    <property type="entry name" value="ComA-like_MBL"/>
</dbReference>
<dbReference type="InterPro" id="IPR004477">
    <property type="entry name" value="ComEC_N"/>
</dbReference>
<feature type="region of interest" description="Disordered" evidence="6">
    <location>
        <begin position="1"/>
        <end position="48"/>
    </location>
</feature>
<evidence type="ECO:0000256" key="1">
    <source>
        <dbReference type="ARBA" id="ARBA00004651"/>
    </source>
</evidence>
<feature type="transmembrane region" description="Helical" evidence="7">
    <location>
        <begin position="350"/>
        <end position="366"/>
    </location>
</feature>
<name>A0ABP8LMG8_9MICO</name>
<dbReference type="CDD" id="cd07731">
    <property type="entry name" value="ComA-like_MBL-fold"/>
    <property type="match status" value="1"/>
</dbReference>
<feature type="transmembrane region" description="Helical" evidence="7">
    <location>
        <begin position="520"/>
        <end position="539"/>
    </location>
</feature>
<dbReference type="Gene3D" id="3.60.15.10">
    <property type="entry name" value="Ribonuclease Z/Hydroxyacylglutathione hydrolase-like"/>
    <property type="match status" value="1"/>
</dbReference>
<feature type="compositionally biased region" description="Low complexity" evidence="6">
    <location>
        <begin position="1"/>
        <end position="30"/>
    </location>
</feature>
<feature type="transmembrane region" description="Helical" evidence="7">
    <location>
        <begin position="113"/>
        <end position="132"/>
    </location>
</feature>
<keyword evidence="4 7" id="KW-1133">Transmembrane helix</keyword>
<evidence type="ECO:0000259" key="8">
    <source>
        <dbReference type="SMART" id="SM00849"/>
    </source>
</evidence>
<dbReference type="EMBL" id="BAABGN010000013">
    <property type="protein sequence ID" value="GAA4432555.1"/>
    <property type="molecule type" value="Genomic_DNA"/>
</dbReference>
<feature type="transmembrane region" description="Helical" evidence="7">
    <location>
        <begin position="72"/>
        <end position="92"/>
    </location>
</feature>
<dbReference type="Proteomes" id="UP001500622">
    <property type="component" value="Unassembled WGS sequence"/>
</dbReference>
<accession>A0ABP8LMG8</accession>
<feature type="transmembrane region" description="Helical" evidence="7">
    <location>
        <begin position="489"/>
        <end position="508"/>
    </location>
</feature>
<keyword evidence="5 7" id="KW-0472">Membrane</keyword>
<evidence type="ECO:0000256" key="5">
    <source>
        <dbReference type="ARBA" id="ARBA00023136"/>
    </source>
</evidence>
<dbReference type="NCBIfam" id="TIGR00360">
    <property type="entry name" value="ComEC_N-term"/>
    <property type="match status" value="1"/>
</dbReference>
<evidence type="ECO:0000313" key="10">
    <source>
        <dbReference type="Proteomes" id="UP001500622"/>
    </source>
</evidence>
<dbReference type="InterPro" id="IPR052159">
    <property type="entry name" value="Competence_DNA_uptake"/>
</dbReference>
<sequence>MPSAGTASSTGSTPSTRSTPSAGSGTASRSGRGRRIPSTDTGPPPAPLDVRLVPAAMLGWAGAFHAVTARPAVALGGAAGCLAMAALAVHHLRREHRRRPAARHRAVSRTPPAGALLLVALVVAAVLGSAGGQVHARSSGLLAELTTLGASALLTGRVAEEPRAVAAREWETAGRFRVTLTVSEVSGRGRVSTADAPVVVLGPAPWAALSLGEQVRVRGTPLATPPGDKAVALLTTDRHPERTARPPWHLRVVGGLRADLLAVTEDLSPQGRGLVPGIAVGDDRRLPADLEDDMRATSLTHLTAVSGAHVAIVLGAVLGAGVWLPRRARVTVGALALVAFVALVRPEPSVIRSAVMGGVVLAALLLGRPARALPGLCAAVVALLVLDPWLARSFGFALSVLATAGLVVLARPWARWLSHALPRWLATVVAVPAAAQAACAPVVLLLTPAISVYAIPANVMAAPVVPPATVLGVGATLVAPWWAAGAEAMVSAASVCTAWIALAARTFADLPGAQVTWPGTVAGSLLLAVLTAGAIAVLARAGPPRAGPWLPVSALVLVLLVVPGPRQALSGILPGTGPAEGWVAVQCDVGQGGAFLLRSGAASAVLVDVGGAGSGATECLRDAGVERLDLLVLTHPHADHVGGLPEVLAAVEVEQVLVSPAARPADTVAAVSGQLAAAGAEVLVATSDGARSDGVAGAVAWEVLWPTDEAAGTLPPDAVNDRSVVVRLDAPGLSAVALGDVELDGQAALVRALRDERAPTPEVVVMAHHGSPRQDPALAAALAPRLTLVSVGADNDYGHPAPSAVDLYAPSGPVLRTDECGPITVVRSDAGLATVADCDR</sequence>
<evidence type="ECO:0000256" key="7">
    <source>
        <dbReference type="SAM" id="Phobius"/>
    </source>
</evidence>
<feature type="domain" description="Metallo-beta-lactamase" evidence="8">
    <location>
        <begin position="591"/>
        <end position="768"/>
    </location>
</feature>
<keyword evidence="3 7" id="KW-0812">Transmembrane</keyword>
<proteinExistence type="predicted"/>
<dbReference type="InterPro" id="IPR036866">
    <property type="entry name" value="RibonucZ/Hydroxyglut_hydro"/>
</dbReference>
<dbReference type="InterPro" id="IPR001279">
    <property type="entry name" value="Metallo-B-lactamas"/>
</dbReference>
<feature type="transmembrane region" description="Helical" evidence="7">
    <location>
        <begin position="546"/>
        <end position="564"/>
    </location>
</feature>
<feature type="transmembrane region" description="Helical" evidence="7">
    <location>
        <begin position="426"/>
        <end position="455"/>
    </location>
</feature>
<evidence type="ECO:0000256" key="6">
    <source>
        <dbReference type="SAM" id="MobiDB-lite"/>
    </source>
</evidence>
<dbReference type="PANTHER" id="PTHR30619:SF1">
    <property type="entry name" value="RECOMBINATION PROTEIN 2"/>
    <property type="match status" value="1"/>
</dbReference>
<feature type="transmembrane region" description="Helical" evidence="7">
    <location>
        <begin position="328"/>
        <end position="344"/>
    </location>
</feature>
<reference evidence="10" key="1">
    <citation type="journal article" date="2019" name="Int. J. Syst. Evol. Microbiol.">
        <title>The Global Catalogue of Microorganisms (GCM) 10K type strain sequencing project: providing services to taxonomists for standard genome sequencing and annotation.</title>
        <authorList>
            <consortium name="The Broad Institute Genomics Platform"/>
            <consortium name="The Broad Institute Genome Sequencing Center for Infectious Disease"/>
            <person name="Wu L."/>
            <person name="Ma J."/>
        </authorList>
    </citation>
    <scope>NUCLEOTIDE SEQUENCE [LARGE SCALE GENOMIC DNA]</scope>
    <source>
        <strain evidence="10">JCM 17810</strain>
    </source>
</reference>
<evidence type="ECO:0000256" key="3">
    <source>
        <dbReference type="ARBA" id="ARBA00022692"/>
    </source>
</evidence>
<feature type="transmembrane region" description="Helical" evidence="7">
    <location>
        <begin position="299"/>
        <end position="321"/>
    </location>
</feature>
<keyword evidence="2" id="KW-1003">Cell membrane</keyword>
<dbReference type="Pfam" id="PF00753">
    <property type="entry name" value="Lactamase_B"/>
    <property type="match status" value="1"/>
</dbReference>
<evidence type="ECO:0000313" key="9">
    <source>
        <dbReference type="EMBL" id="GAA4432555.1"/>
    </source>
</evidence>
<dbReference type="PANTHER" id="PTHR30619">
    <property type="entry name" value="DNA INTERNALIZATION/COMPETENCE PROTEIN COMEC/REC2"/>
    <property type="match status" value="1"/>
</dbReference>
<comment type="caution">
    <text evidence="9">The sequence shown here is derived from an EMBL/GenBank/DDBJ whole genome shotgun (WGS) entry which is preliminary data.</text>
</comment>
<organism evidence="9 10">
    <name type="scientific">Georgenia halophila</name>
    <dbReference type="NCBI Taxonomy" id="620889"/>
    <lineage>
        <taxon>Bacteria</taxon>
        <taxon>Bacillati</taxon>
        <taxon>Actinomycetota</taxon>
        <taxon>Actinomycetes</taxon>
        <taxon>Micrococcales</taxon>
        <taxon>Bogoriellaceae</taxon>
        <taxon>Georgenia</taxon>
    </lineage>
</organism>
<gene>
    <name evidence="9" type="ORF">GCM10023169_38430</name>
</gene>